<organism evidence="2 3">
    <name type="scientific">Acinetobacter sichuanensis</name>
    <dbReference type="NCBI Taxonomy" id="2136183"/>
    <lineage>
        <taxon>Bacteria</taxon>
        <taxon>Pseudomonadati</taxon>
        <taxon>Pseudomonadota</taxon>
        <taxon>Gammaproteobacteria</taxon>
        <taxon>Moraxellales</taxon>
        <taxon>Moraxellaceae</taxon>
        <taxon>Acinetobacter</taxon>
    </lineage>
</organism>
<dbReference type="Proteomes" id="UP000240957">
    <property type="component" value="Unassembled WGS sequence"/>
</dbReference>
<comment type="caution">
    <text evidence="2">The sequence shown here is derived from an EMBL/GenBank/DDBJ whole genome shotgun (WGS) entry which is preliminary data.</text>
</comment>
<reference evidence="2 3" key="2">
    <citation type="submission" date="2018-08" db="EMBL/GenBank/DDBJ databases">
        <title>The draft genome of Acinetobacter sichuanensis strain WCHAc060041.</title>
        <authorList>
            <person name="Qin J."/>
            <person name="Feng Y."/>
            <person name="Zong Z."/>
        </authorList>
    </citation>
    <scope>NUCLEOTIDE SEQUENCE [LARGE SCALE GENOMIC DNA]</scope>
    <source>
        <strain evidence="2 3">WCHAc060041</strain>
    </source>
</reference>
<evidence type="ECO:0000313" key="4">
    <source>
        <dbReference type="Proteomes" id="UP001595455"/>
    </source>
</evidence>
<sequence>MYDKKIIKILNKIYSYSNNYDYDHNNKTYTFHIPEKLSENEKMLLNQSGLEFNKIEYFEHDSMIKKLKMLSQLPEMEDKVNALFIKAIGQGFHRGLQPIISYAFAKNVPEHDFTPIEKGDRELSEATWPCKVCGLPRSSWENSSCNLFHFYIGYCRLGAYHEILTDLEEIQHFPKENIQPEDLSVFKQLIEIIQLAEPKETPSELINRISKAKILQGSNLTTRTWLIRILAELGILKNELAPEYSVYFNFLGHDEFLKLEKIVYAQAPNQRSEVSFPISLWRGSSGINIARLHQFLEKFEQLIEPST</sequence>
<name>A0A371YT16_9GAMM</name>
<dbReference type="AlphaFoldDB" id="A0A371YT16"/>
<protein>
    <submittedName>
        <fullName evidence="2">Uncharacterized protein</fullName>
    </submittedName>
</protein>
<dbReference type="EMBL" id="PYIX02000006">
    <property type="protein sequence ID" value="RFC84504.1"/>
    <property type="molecule type" value="Genomic_DNA"/>
</dbReference>
<reference evidence="1" key="4">
    <citation type="submission" date="2024-09" db="EMBL/GenBank/DDBJ databases">
        <authorList>
            <person name="Sun Q."/>
            <person name="Mori K."/>
        </authorList>
    </citation>
    <scope>NUCLEOTIDE SEQUENCE</scope>
    <source>
        <strain evidence="1">KCTC 62575</strain>
    </source>
</reference>
<dbReference type="EMBL" id="JBHRSF010000160">
    <property type="protein sequence ID" value="MFC2997896.1"/>
    <property type="molecule type" value="Genomic_DNA"/>
</dbReference>
<evidence type="ECO:0000313" key="2">
    <source>
        <dbReference type="EMBL" id="RFC84504.1"/>
    </source>
</evidence>
<dbReference type="OrthoDB" id="7888911at2"/>
<evidence type="ECO:0000313" key="1">
    <source>
        <dbReference type="EMBL" id="MFC2997896.1"/>
    </source>
</evidence>
<dbReference type="Proteomes" id="UP001595455">
    <property type="component" value="Unassembled WGS sequence"/>
</dbReference>
<accession>A0A371YT16</accession>
<reference evidence="1" key="1">
    <citation type="journal article" date="2014" name="Int. J. Syst. Evol. Microbiol.">
        <title>Complete genome of a new Firmicutes species belonging to the dominant human colonic microbiota ('Ruminococcus bicirculans') reveals two chromosomes and a selective capacity to utilize plant glucans.</title>
        <authorList>
            <consortium name="NISC Comparative Sequencing Program"/>
            <person name="Wegmann U."/>
            <person name="Louis P."/>
            <person name="Goesmann A."/>
            <person name="Henrissat B."/>
            <person name="Duncan S.H."/>
            <person name="Flint H.J."/>
        </authorList>
    </citation>
    <scope>NUCLEOTIDE SEQUENCE</scope>
    <source>
        <strain evidence="1">KCTC 62575</strain>
    </source>
</reference>
<dbReference type="RefSeq" id="WP_107007381.1">
    <property type="nucleotide sequence ID" value="NZ_JBHRSF010000160.1"/>
</dbReference>
<gene>
    <name evidence="1" type="ORF">ACFODO_22115</name>
    <name evidence="2" type="ORF">C9E89_006140</name>
</gene>
<evidence type="ECO:0000313" key="3">
    <source>
        <dbReference type="Proteomes" id="UP000240957"/>
    </source>
</evidence>
<proteinExistence type="predicted"/>
<reference evidence="4" key="3">
    <citation type="journal article" date="2019" name="Int. J. Syst. Evol. Microbiol.">
        <title>The Global Catalogue of Microorganisms (GCM) 10K type strain sequencing project: providing services to taxonomists for standard genome sequencing and annotation.</title>
        <authorList>
            <consortium name="The Broad Institute Genomics Platform"/>
            <consortium name="The Broad Institute Genome Sequencing Center for Infectious Disease"/>
            <person name="Wu L."/>
            <person name="Ma J."/>
        </authorList>
    </citation>
    <scope>NUCLEOTIDE SEQUENCE [LARGE SCALE GENOMIC DNA]</scope>
    <source>
        <strain evidence="4">KCTC 62575</strain>
    </source>
</reference>
<keyword evidence="4" id="KW-1185">Reference proteome</keyword>